<keyword evidence="2" id="KW-1185">Reference proteome</keyword>
<evidence type="ECO:0000313" key="1">
    <source>
        <dbReference type="EMBL" id="GJS92401.1"/>
    </source>
</evidence>
<sequence length="193" mass="22200">MLRGLDQLIERKEGGGMYLLWVPLIGDVRTLIMDEAHASRYLVHSGADKTYYDLRDMYGGHKALRNTAKTDGQSERTIQILKDMLRASHVLWAEIREIRSIGPELLQETTNKVILIKEKLKAARDCQKSYVGNMQYLADTNLHVHLEKIKVDKTLRFAEEPVEIIDREVKSLKRSRIPIVKSIGTRSEVMRIS</sequence>
<reference evidence="1" key="2">
    <citation type="submission" date="2022-01" db="EMBL/GenBank/DDBJ databases">
        <authorList>
            <person name="Yamashiro T."/>
            <person name="Shiraishi A."/>
            <person name="Satake H."/>
            <person name="Nakayama K."/>
        </authorList>
    </citation>
    <scope>NUCLEOTIDE SEQUENCE</scope>
</reference>
<gene>
    <name evidence="1" type="ORF">Tco_0799369</name>
</gene>
<protein>
    <submittedName>
        <fullName evidence="1">Uncharacterized protein</fullName>
    </submittedName>
</protein>
<name>A0ABQ4ZSS7_9ASTR</name>
<proteinExistence type="predicted"/>
<dbReference type="Proteomes" id="UP001151760">
    <property type="component" value="Unassembled WGS sequence"/>
</dbReference>
<comment type="caution">
    <text evidence="1">The sequence shown here is derived from an EMBL/GenBank/DDBJ whole genome shotgun (WGS) entry which is preliminary data.</text>
</comment>
<organism evidence="1 2">
    <name type="scientific">Tanacetum coccineum</name>
    <dbReference type="NCBI Taxonomy" id="301880"/>
    <lineage>
        <taxon>Eukaryota</taxon>
        <taxon>Viridiplantae</taxon>
        <taxon>Streptophyta</taxon>
        <taxon>Embryophyta</taxon>
        <taxon>Tracheophyta</taxon>
        <taxon>Spermatophyta</taxon>
        <taxon>Magnoliopsida</taxon>
        <taxon>eudicotyledons</taxon>
        <taxon>Gunneridae</taxon>
        <taxon>Pentapetalae</taxon>
        <taxon>asterids</taxon>
        <taxon>campanulids</taxon>
        <taxon>Asterales</taxon>
        <taxon>Asteraceae</taxon>
        <taxon>Asteroideae</taxon>
        <taxon>Anthemideae</taxon>
        <taxon>Anthemidinae</taxon>
        <taxon>Tanacetum</taxon>
    </lineage>
</organism>
<evidence type="ECO:0000313" key="2">
    <source>
        <dbReference type="Proteomes" id="UP001151760"/>
    </source>
</evidence>
<dbReference type="EMBL" id="BQNB010011579">
    <property type="protein sequence ID" value="GJS92401.1"/>
    <property type="molecule type" value="Genomic_DNA"/>
</dbReference>
<reference evidence="1" key="1">
    <citation type="journal article" date="2022" name="Int. J. Mol. Sci.">
        <title>Draft Genome of Tanacetum Coccineum: Genomic Comparison of Closely Related Tanacetum-Family Plants.</title>
        <authorList>
            <person name="Yamashiro T."/>
            <person name="Shiraishi A."/>
            <person name="Nakayama K."/>
            <person name="Satake H."/>
        </authorList>
    </citation>
    <scope>NUCLEOTIDE SEQUENCE</scope>
</reference>
<accession>A0ABQ4ZSS7</accession>